<feature type="compositionally biased region" description="Basic residues" evidence="1">
    <location>
        <begin position="1"/>
        <end position="10"/>
    </location>
</feature>
<evidence type="ECO:0008006" key="4">
    <source>
        <dbReference type="Google" id="ProtNLM"/>
    </source>
</evidence>
<evidence type="ECO:0000313" key="2">
    <source>
        <dbReference type="EMBL" id="OTW50749.1"/>
    </source>
</evidence>
<dbReference type="PANTHER" id="PTHR30121">
    <property type="entry name" value="UNCHARACTERIZED PROTEIN YJGR-RELATED"/>
    <property type="match status" value="1"/>
</dbReference>
<name>A0A242WBJ5_BACTU</name>
<dbReference type="AlphaFoldDB" id="A0A242WBJ5"/>
<sequence>MQLLKRRKKNKEVDVDNTGKEQEQEQIKEQDADKKNEFMDNVPTFIDLIAPDGIAIKSEDHGVIKQSLGTQTYFRPMYIPRDGYPRKLKTNWLNNILSMGEVDVVIDIHKVRKNEAIKRLQRQQTMFLSNLTWQNKKGNIDQINDLQTKIADCEMLMEEIQFGENDMFNVSSQVILYSDSLQNLNKSSEFLEDALSGFSIKLATAFSRIKKGYKSGLPFGKNYLSDSYRNIDRRALSTFAPYISGSGRYHGGIPYGINMITDQKEFINSFGNETYRPDNYNMGFFGVSGSGKSVGMKMKISREMPLANVYAGIIDPEGEFVKLTKILGGINLDVHEESGIIINPCAINYSEIPLDDKNDEELEMLAQDDKVVIYEKDGKKFQRFVPIREKTNEILDFFDIVVRGKGGIEDGLDVYERNYLEEAIMYIFTEELGITSHPDSLFKDGVEEVDGRLIQSQVRKPEPEILQIYNYILERYSDADDAKRLLHAIKPFLRTGSKPIFDGQTNLGSNVKQSLDESRLVNFNISQLEEGFLRPIAFHVILNYLWEYFAKNPKNATKRKFIYCDEIWQFIDNEQTVTFFEKIARRIRKRHGGLCYASQDFVRLLRNAKSRGILTNTHTLLFLKQNKIDKEEVRRNFDITEGELNIIFGNPAKGEGVLKTGDSSIWLRTDPSDEELVFIESNPAVLEEKLKRQAIHSR</sequence>
<dbReference type="Proteomes" id="UP000195152">
    <property type="component" value="Unassembled WGS sequence"/>
</dbReference>
<dbReference type="EMBL" id="NFCF01000063">
    <property type="protein sequence ID" value="OTW50749.1"/>
    <property type="molecule type" value="Genomic_DNA"/>
</dbReference>
<dbReference type="SUPFAM" id="SSF52540">
    <property type="entry name" value="P-loop containing nucleoside triphosphate hydrolases"/>
    <property type="match status" value="1"/>
</dbReference>
<dbReference type="Gene3D" id="3.40.50.300">
    <property type="entry name" value="P-loop containing nucleotide triphosphate hydrolases"/>
    <property type="match status" value="1"/>
</dbReference>
<dbReference type="RefSeq" id="WP_001176382.1">
    <property type="nucleotide sequence ID" value="NZ_NFCF01000063.1"/>
</dbReference>
<dbReference type="InterPro" id="IPR051162">
    <property type="entry name" value="T4SS_component"/>
</dbReference>
<reference evidence="2 3" key="1">
    <citation type="submission" date="2016-10" db="EMBL/GenBank/DDBJ databases">
        <title>Comparative genomics of Bacillus thuringiensis reveals a path to pathogens against multiple invertebrate hosts.</title>
        <authorList>
            <person name="Zheng J."/>
            <person name="Gao Q."/>
            <person name="Liu H."/>
            <person name="Peng D."/>
            <person name="Ruan L."/>
            <person name="Sun M."/>
        </authorList>
    </citation>
    <scope>NUCLEOTIDE SEQUENCE [LARGE SCALE GENOMIC DNA]</scope>
    <source>
        <strain evidence="2">BGSC 4AC1</strain>
    </source>
</reference>
<accession>A0A242WBJ5</accession>
<evidence type="ECO:0000313" key="3">
    <source>
        <dbReference type="Proteomes" id="UP000195152"/>
    </source>
</evidence>
<organism evidence="2 3">
    <name type="scientific">Bacillus thuringiensis serovar mexicanensis</name>
    <dbReference type="NCBI Taxonomy" id="180868"/>
    <lineage>
        <taxon>Bacteria</taxon>
        <taxon>Bacillati</taxon>
        <taxon>Bacillota</taxon>
        <taxon>Bacilli</taxon>
        <taxon>Bacillales</taxon>
        <taxon>Bacillaceae</taxon>
        <taxon>Bacillus</taxon>
        <taxon>Bacillus cereus group</taxon>
    </lineage>
</organism>
<dbReference type="PANTHER" id="PTHR30121:SF11">
    <property type="entry name" value="AAA+ ATPASE DOMAIN-CONTAINING PROTEIN"/>
    <property type="match status" value="1"/>
</dbReference>
<dbReference type="InterPro" id="IPR027417">
    <property type="entry name" value="P-loop_NTPase"/>
</dbReference>
<gene>
    <name evidence="2" type="ORF">BK699_09350</name>
</gene>
<protein>
    <recommendedName>
        <fullName evidence="4">Helicase HerA central domain-containing protein</fullName>
    </recommendedName>
</protein>
<dbReference type="Gene3D" id="1.10.8.730">
    <property type="match status" value="1"/>
</dbReference>
<evidence type="ECO:0000256" key="1">
    <source>
        <dbReference type="SAM" id="MobiDB-lite"/>
    </source>
</evidence>
<proteinExistence type="predicted"/>
<feature type="compositionally biased region" description="Basic and acidic residues" evidence="1">
    <location>
        <begin position="11"/>
        <end position="34"/>
    </location>
</feature>
<feature type="region of interest" description="Disordered" evidence="1">
    <location>
        <begin position="1"/>
        <end position="34"/>
    </location>
</feature>
<comment type="caution">
    <text evidence="2">The sequence shown here is derived from an EMBL/GenBank/DDBJ whole genome shotgun (WGS) entry which is preliminary data.</text>
</comment>